<dbReference type="GeneTree" id="ENSGT00940000165157"/>
<dbReference type="InterPro" id="IPR045912">
    <property type="entry name" value="FOXJ2/3-like"/>
</dbReference>
<feature type="region of interest" description="Disordered" evidence="7">
    <location>
        <begin position="207"/>
        <end position="247"/>
    </location>
</feature>
<dbReference type="HOGENOM" id="CLU_030503_0_0_1"/>
<dbReference type="PROSITE" id="PS00658">
    <property type="entry name" value="FORK_HEAD_2"/>
    <property type="match status" value="1"/>
</dbReference>
<evidence type="ECO:0000256" key="1">
    <source>
        <dbReference type="ARBA" id="ARBA00004123"/>
    </source>
</evidence>
<dbReference type="Proteomes" id="UP000007875">
    <property type="component" value="Unassembled WGS sequence"/>
</dbReference>
<evidence type="ECO:0000256" key="7">
    <source>
        <dbReference type="SAM" id="MobiDB-lite"/>
    </source>
</evidence>
<dbReference type="eggNOG" id="KOG2294">
    <property type="taxonomic scope" value="Eukaryota"/>
</dbReference>
<keyword evidence="5 6" id="KW-0539">Nucleus</keyword>
<dbReference type="CDD" id="cd20024">
    <property type="entry name" value="FH_FOXJ2-like"/>
    <property type="match status" value="1"/>
</dbReference>
<evidence type="ECO:0000256" key="2">
    <source>
        <dbReference type="ARBA" id="ARBA00023015"/>
    </source>
</evidence>
<evidence type="ECO:0000256" key="4">
    <source>
        <dbReference type="ARBA" id="ARBA00023163"/>
    </source>
</evidence>
<feature type="compositionally biased region" description="Polar residues" evidence="7">
    <location>
        <begin position="322"/>
        <end position="341"/>
    </location>
</feature>
<comment type="subcellular location">
    <subcellularLocation>
        <location evidence="1 6">Nucleus</location>
    </subcellularLocation>
</comment>
<evidence type="ECO:0000313" key="9">
    <source>
        <dbReference type="Ensembl" id="ENSCSAVP00000002491.1"/>
    </source>
</evidence>
<feature type="DNA-binding region" description="Fork-head" evidence="6">
    <location>
        <begin position="75"/>
        <end position="170"/>
    </location>
</feature>
<dbReference type="GO" id="GO:0005634">
    <property type="term" value="C:nucleus"/>
    <property type="evidence" value="ECO:0007669"/>
    <property type="project" value="UniProtKB-SubCell"/>
</dbReference>
<dbReference type="Pfam" id="PF00250">
    <property type="entry name" value="Forkhead"/>
    <property type="match status" value="1"/>
</dbReference>
<dbReference type="InParanoid" id="H2YAZ3"/>
<feature type="region of interest" description="Disordered" evidence="7">
    <location>
        <begin position="46"/>
        <end position="76"/>
    </location>
</feature>
<evidence type="ECO:0000313" key="10">
    <source>
        <dbReference type="Proteomes" id="UP000007875"/>
    </source>
</evidence>
<evidence type="ECO:0000256" key="6">
    <source>
        <dbReference type="PROSITE-ProRule" id="PRU00089"/>
    </source>
</evidence>
<dbReference type="InterPro" id="IPR030456">
    <property type="entry name" value="TF_fork_head_CS_2"/>
</dbReference>
<dbReference type="AlphaFoldDB" id="H2YAZ3"/>
<reference evidence="9" key="3">
    <citation type="submission" date="2025-09" db="UniProtKB">
        <authorList>
            <consortium name="Ensembl"/>
        </authorList>
    </citation>
    <scope>IDENTIFICATION</scope>
</reference>
<protein>
    <recommendedName>
        <fullName evidence="8">Fork-head domain-containing protein</fullName>
    </recommendedName>
</protein>
<dbReference type="SUPFAM" id="SSF46785">
    <property type="entry name" value="Winged helix' DNA-binding domain"/>
    <property type="match status" value="1"/>
</dbReference>
<feature type="region of interest" description="Disordered" evidence="7">
    <location>
        <begin position="505"/>
        <end position="555"/>
    </location>
</feature>
<evidence type="ECO:0000256" key="5">
    <source>
        <dbReference type="ARBA" id="ARBA00023242"/>
    </source>
</evidence>
<keyword evidence="10" id="KW-1185">Reference proteome</keyword>
<dbReference type="SMART" id="SM00339">
    <property type="entry name" value="FH"/>
    <property type="match status" value="1"/>
</dbReference>
<dbReference type="GO" id="GO:0000981">
    <property type="term" value="F:DNA-binding transcription factor activity, RNA polymerase II-specific"/>
    <property type="evidence" value="ECO:0007669"/>
    <property type="project" value="TreeGrafter"/>
</dbReference>
<keyword evidence="3 6" id="KW-0238">DNA-binding</keyword>
<evidence type="ECO:0000256" key="3">
    <source>
        <dbReference type="ARBA" id="ARBA00023125"/>
    </source>
</evidence>
<dbReference type="InterPro" id="IPR001766">
    <property type="entry name" value="Fork_head_dom"/>
</dbReference>
<evidence type="ECO:0000259" key="8">
    <source>
        <dbReference type="PROSITE" id="PS50039"/>
    </source>
</evidence>
<dbReference type="PANTHER" id="PTHR46078">
    <property type="entry name" value="FORKHEAD BOX PROTEIN J2 FAMILY MEMBER"/>
    <property type="match status" value="1"/>
</dbReference>
<feature type="compositionally biased region" description="Basic and acidic residues" evidence="7">
    <location>
        <begin position="48"/>
        <end position="62"/>
    </location>
</feature>
<name>H2YAZ3_CIOSA</name>
<dbReference type="InterPro" id="IPR036390">
    <property type="entry name" value="WH_DNA-bd_sf"/>
</dbReference>
<dbReference type="FunCoup" id="H2YAZ3">
    <property type="interactions" value="2"/>
</dbReference>
<accession>H2YAZ3</accession>
<proteinExistence type="predicted"/>
<dbReference type="InterPro" id="IPR018122">
    <property type="entry name" value="TF_fork_head_CS_1"/>
</dbReference>
<feature type="compositionally biased region" description="Polar residues" evidence="7">
    <location>
        <begin position="447"/>
        <end position="473"/>
    </location>
</feature>
<feature type="compositionally biased region" description="Low complexity" evidence="7">
    <location>
        <begin position="292"/>
        <end position="314"/>
    </location>
</feature>
<sequence>MLACKTSVYNMKSMRDVDSKKNMTDLENSLTSMDWLPRMNVKAMSLAAKEDKDGKNDKKSNGEGDSNDGPTKDGKPPYSYANLITLAINSSTKKKMTLNEIYQWICKDFPYYNNAGNGWKNSIRHNLSLNKCFMKVPRSKDDPGKGSYWAIDSNPQEDPILSRPRGIKRKARPDEIGVYEDSFHSPNEGIPQSNPRLIQVCAHDYSSMASPQQGSPVPGPPCHASTPAHHPHISHGQTSSSSENLDGLGLEDLSASFRSIYKTVFQPTLDGSNPSPHQRSLMSDSHGSSCAFSLSNPSGQSFSNSASSASSYSQYHHHMEQQRSGSSLHPPSGNNSRTSLHLSDAGNGPLRNVHQSPQNLNHSATLNQINKASASASGLNFDLFNNIECLRQSCRLAQSHNWSEVDFSQYQDLIENMQQADQKNWQLDQQSAVDLCGSLNNFFQQSGFNPNQSHSLSAGRQPLHHSNQSSLESANRLGGAFGGSLPCVSMHHPATAATRQLHYPVTESHHSHSSNAHGHQQHSVANHLRNLPPPPRYPATNPPQPSQSDEIVDDFDWDTIL</sequence>
<dbReference type="PRINTS" id="PR00053">
    <property type="entry name" value="FORKHEAD"/>
</dbReference>
<dbReference type="GO" id="GO:0000978">
    <property type="term" value="F:RNA polymerase II cis-regulatory region sequence-specific DNA binding"/>
    <property type="evidence" value="ECO:0007669"/>
    <property type="project" value="TreeGrafter"/>
</dbReference>
<keyword evidence="2" id="KW-0805">Transcription regulation</keyword>
<keyword evidence="4" id="KW-0804">Transcription</keyword>
<dbReference type="FunFam" id="1.10.10.10:FF:000088">
    <property type="entry name" value="Forkhead box protein J3"/>
    <property type="match status" value="1"/>
</dbReference>
<feature type="domain" description="Fork-head" evidence="8">
    <location>
        <begin position="75"/>
        <end position="170"/>
    </location>
</feature>
<feature type="region of interest" description="Disordered" evidence="7">
    <location>
        <begin position="267"/>
        <end position="358"/>
    </location>
</feature>
<dbReference type="InterPro" id="IPR036388">
    <property type="entry name" value="WH-like_DNA-bd_sf"/>
</dbReference>
<feature type="compositionally biased region" description="Polar residues" evidence="7">
    <location>
        <begin position="235"/>
        <end position="244"/>
    </location>
</feature>
<feature type="compositionally biased region" description="Polar residues" evidence="7">
    <location>
        <begin position="267"/>
        <end position="291"/>
    </location>
</feature>
<dbReference type="PROSITE" id="PS00657">
    <property type="entry name" value="FORK_HEAD_1"/>
    <property type="match status" value="1"/>
</dbReference>
<dbReference type="STRING" id="51511.ENSCSAVP00000002491"/>
<dbReference type="OMA" id="IYQWICK"/>
<feature type="compositionally biased region" description="Pro residues" evidence="7">
    <location>
        <begin position="531"/>
        <end position="545"/>
    </location>
</feature>
<reference evidence="9" key="2">
    <citation type="submission" date="2025-08" db="UniProtKB">
        <authorList>
            <consortium name="Ensembl"/>
        </authorList>
    </citation>
    <scope>IDENTIFICATION</scope>
</reference>
<dbReference type="Ensembl" id="ENSCSAVT00000002532.1">
    <property type="protein sequence ID" value="ENSCSAVP00000002491.1"/>
    <property type="gene ID" value="ENSCSAVG00000001472.1"/>
</dbReference>
<dbReference type="PROSITE" id="PS50039">
    <property type="entry name" value="FORK_HEAD_3"/>
    <property type="match status" value="1"/>
</dbReference>
<organism evidence="9 10">
    <name type="scientific">Ciona savignyi</name>
    <name type="common">Pacific transparent sea squirt</name>
    <dbReference type="NCBI Taxonomy" id="51511"/>
    <lineage>
        <taxon>Eukaryota</taxon>
        <taxon>Metazoa</taxon>
        <taxon>Chordata</taxon>
        <taxon>Tunicata</taxon>
        <taxon>Ascidiacea</taxon>
        <taxon>Phlebobranchia</taxon>
        <taxon>Cionidae</taxon>
        <taxon>Ciona</taxon>
    </lineage>
</organism>
<feature type="compositionally biased region" description="Low complexity" evidence="7">
    <location>
        <begin position="513"/>
        <end position="523"/>
    </location>
</feature>
<feature type="region of interest" description="Disordered" evidence="7">
    <location>
        <begin position="447"/>
        <end position="475"/>
    </location>
</feature>
<dbReference type="PANTHER" id="PTHR46078:SF2">
    <property type="entry name" value="FORK-HEAD DOMAIN-CONTAINING PROTEIN"/>
    <property type="match status" value="1"/>
</dbReference>
<dbReference type="Gene3D" id="1.10.10.10">
    <property type="entry name" value="Winged helix-like DNA-binding domain superfamily/Winged helix DNA-binding domain"/>
    <property type="match status" value="1"/>
</dbReference>
<reference evidence="10" key="1">
    <citation type="submission" date="2003-08" db="EMBL/GenBank/DDBJ databases">
        <authorList>
            <person name="Birren B."/>
            <person name="Nusbaum C."/>
            <person name="Abebe A."/>
            <person name="Abouelleil A."/>
            <person name="Adekoya E."/>
            <person name="Ait-zahra M."/>
            <person name="Allen N."/>
            <person name="Allen T."/>
            <person name="An P."/>
            <person name="Anderson M."/>
            <person name="Anderson S."/>
            <person name="Arachchi H."/>
            <person name="Armbruster J."/>
            <person name="Bachantsang P."/>
            <person name="Baldwin J."/>
            <person name="Barry A."/>
            <person name="Bayul T."/>
            <person name="Blitshsteyn B."/>
            <person name="Bloom T."/>
            <person name="Blye J."/>
            <person name="Boguslavskiy L."/>
            <person name="Borowsky M."/>
            <person name="Boukhgalter B."/>
            <person name="Brunache A."/>
            <person name="Butler J."/>
            <person name="Calixte N."/>
            <person name="Calvo S."/>
            <person name="Camarata J."/>
            <person name="Campo K."/>
            <person name="Chang J."/>
            <person name="Cheshatsang Y."/>
            <person name="Citroen M."/>
            <person name="Collymore A."/>
            <person name="Considine T."/>
            <person name="Cook A."/>
            <person name="Cooke P."/>
            <person name="Corum B."/>
            <person name="Cuomo C."/>
            <person name="David R."/>
            <person name="Dawoe T."/>
            <person name="Degray S."/>
            <person name="Dodge S."/>
            <person name="Dooley K."/>
            <person name="Dorje P."/>
            <person name="Dorjee K."/>
            <person name="Dorris L."/>
            <person name="Duffey N."/>
            <person name="Dupes A."/>
            <person name="Elkins T."/>
            <person name="Engels R."/>
            <person name="Erickson J."/>
            <person name="Farina A."/>
            <person name="Faro S."/>
            <person name="Ferreira P."/>
            <person name="Fischer H."/>
            <person name="Fitzgerald M."/>
            <person name="Foley K."/>
            <person name="Gage D."/>
            <person name="Galagan J."/>
            <person name="Gearin G."/>
            <person name="Gnerre S."/>
            <person name="Gnirke A."/>
            <person name="Goyette A."/>
            <person name="Graham J."/>
            <person name="Grandbois E."/>
            <person name="Gyaltsen K."/>
            <person name="Hafez N."/>
            <person name="Hagopian D."/>
            <person name="Hagos B."/>
            <person name="Hall J."/>
            <person name="Hatcher B."/>
            <person name="Heller A."/>
            <person name="Higgins H."/>
            <person name="Honan T."/>
            <person name="Horn A."/>
            <person name="Houde N."/>
            <person name="Hughes L."/>
            <person name="Hulme W."/>
            <person name="Husby E."/>
            <person name="Iliev I."/>
            <person name="Jaffe D."/>
            <person name="Jones C."/>
            <person name="Kamal M."/>
            <person name="Kamat A."/>
            <person name="Kamvysselis M."/>
            <person name="Karlsson E."/>
            <person name="Kells C."/>
            <person name="Kieu A."/>
            <person name="Kisner P."/>
            <person name="Kodira C."/>
            <person name="Kulbokas E."/>
            <person name="Labutti K."/>
            <person name="Lama D."/>
            <person name="Landers T."/>
            <person name="Leger J."/>
            <person name="Levine S."/>
            <person name="Lewis D."/>
            <person name="Lewis T."/>
            <person name="Lindblad-toh K."/>
            <person name="Liu X."/>
            <person name="Lokyitsang T."/>
            <person name="Lokyitsang Y."/>
            <person name="Lucien O."/>
            <person name="Lui A."/>
            <person name="Ma L.J."/>
            <person name="Mabbitt R."/>
            <person name="Macdonald J."/>
            <person name="Maclean C."/>
            <person name="Major J."/>
            <person name="Manning J."/>
            <person name="Marabella R."/>
            <person name="Maru K."/>
            <person name="Matthews C."/>
            <person name="Mauceli E."/>
            <person name="Mccarthy M."/>
            <person name="Mcdonough S."/>
            <person name="Mcghee T."/>
            <person name="Meldrim J."/>
            <person name="Meneus L."/>
            <person name="Mesirov J."/>
            <person name="Mihalev A."/>
            <person name="Mihova T."/>
            <person name="Mikkelsen T."/>
            <person name="Mlenga V."/>
            <person name="Moru K."/>
            <person name="Mozes J."/>
            <person name="Mulrain L."/>
            <person name="Munson G."/>
            <person name="Naylor J."/>
            <person name="Newes C."/>
            <person name="Nguyen C."/>
            <person name="Nguyen N."/>
            <person name="Nguyen T."/>
            <person name="Nicol R."/>
            <person name="Nielsen C."/>
            <person name="Nizzari M."/>
            <person name="Norbu C."/>
            <person name="Norbu N."/>
            <person name="O'donnell P."/>
            <person name="Okoawo O."/>
            <person name="O'leary S."/>
            <person name="Omotosho B."/>
            <person name="O'neill K."/>
            <person name="Osman S."/>
            <person name="Parker S."/>
            <person name="Perrin D."/>
            <person name="Phunkhang P."/>
            <person name="Piqani B."/>
            <person name="Purcell S."/>
            <person name="Rachupka T."/>
            <person name="Ramasamy U."/>
            <person name="Rameau R."/>
            <person name="Ray V."/>
            <person name="Raymond C."/>
            <person name="Retta R."/>
            <person name="Richardson S."/>
            <person name="Rise C."/>
            <person name="Rodriguez J."/>
            <person name="Rogers J."/>
            <person name="Rogov P."/>
            <person name="Rutman M."/>
            <person name="Schupbach R."/>
            <person name="Seaman C."/>
            <person name="Settipalli S."/>
            <person name="Sharpe T."/>
            <person name="Sheridan J."/>
            <person name="Sherpa N."/>
            <person name="Shi J."/>
            <person name="Smirnov S."/>
            <person name="Smith C."/>
            <person name="Sougnez C."/>
            <person name="Spencer B."/>
            <person name="Stalker J."/>
            <person name="Stange-thomann N."/>
            <person name="Stavropoulos S."/>
            <person name="Stetson K."/>
            <person name="Stone C."/>
            <person name="Stone S."/>
            <person name="Stubbs M."/>
            <person name="Talamas J."/>
            <person name="Tchuinga P."/>
            <person name="Tenzing P."/>
            <person name="Tesfaye S."/>
            <person name="Theodore J."/>
            <person name="Thoulutsang Y."/>
            <person name="Topham K."/>
            <person name="Towey S."/>
            <person name="Tsamla T."/>
            <person name="Tsomo N."/>
            <person name="Vallee D."/>
            <person name="Vassiliev H."/>
            <person name="Venkataraman V."/>
            <person name="Vinson J."/>
            <person name="Vo A."/>
            <person name="Wade C."/>
            <person name="Wang S."/>
            <person name="Wangchuk T."/>
            <person name="Wangdi T."/>
            <person name="Whittaker C."/>
            <person name="Wilkinson J."/>
            <person name="Wu Y."/>
            <person name="Wyman D."/>
            <person name="Yadav S."/>
            <person name="Yang S."/>
            <person name="Yang X."/>
            <person name="Yeager S."/>
            <person name="Yee E."/>
            <person name="Young G."/>
            <person name="Zainoun J."/>
            <person name="Zembeck L."/>
            <person name="Zimmer A."/>
            <person name="Zody M."/>
            <person name="Lander E."/>
        </authorList>
    </citation>
    <scope>NUCLEOTIDE SEQUENCE [LARGE SCALE GENOMIC DNA]</scope>
</reference>